<dbReference type="GeneID" id="26903724"/>
<dbReference type="RefSeq" id="XP_015660783.1">
    <property type="nucleotide sequence ID" value="XM_015800776.1"/>
</dbReference>
<protein>
    <recommendedName>
        <fullName evidence="2">PH-like domain-containing protein</fullName>
    </recommendedName>
</protein>
<dbReference type="InterPro" id="IPR057608">
    <property type="entry name" value="PH_2_kinetoplastids"/>
</dbReference>
<feature type="compositionally biased region" description="Low complexity" evidence="1">
    <location>
        <begin position="159"/>
        <end position="183"/>
    </location>
</feature>
<keyword evidence="4" id="KW-1185">Reference proteome</keyword>
<reference evidence="3 4" key="1">
    <citation type="submission" date="2015-07" db="EMBL/GenBank/DDBJ databases">
        <title>High-quality genome of monoxenous trypanosomatid Leptomonas pyrrhocoris.</title>
        <authorList>
            <person name="Flegontov P."/>
            <person name="Butenko A."/>
            <person name="Firsov S."/>
            <person name="Vlcek C."/>
            <person name="Logacheva M.D."/>
            <person name="Field M."/>
            <person name="Filatov D."/>
            <person name="Flegontova O."/>
            <person name="Gerasimov E."/>
            <person name="Jackson A.P."/>
            <person name="Kelly S."/>
            <person name="Opperdoes F."/>
            <person name="O'Reilly A."/>
            <person name="Votypka J."/>
            <person name="Yurchenko V."/>
            <person name="Lukes J."/>
        </authorList>
    </citation>
    <scope>NUCLEOTIDE SEQUENCE [LARGE SCALE GENOMIC DNA]</scope>
    <source>
        <strain evidence="3">H10</strain>
    </source>
</reference>
<evidence type="ECO:0000256" key="1">
    <source>
        <dbReference type="SAM" id="MobiDB-lite"/>
    </source>
</evidence>
<dbReference type="AlphaFoldDB" id="A0A0N0VG58"/>
<gene>
    <name evidence="3" type="ORF">ABB37_03433</name>
</gene>
<organism evidence="3 4">
    <name type="scientific">Leptomonas pyrrhocoris</name>
    <name type="common">Firebug parasite</name>
    <dbReference type="NCBI Taxonomy" id="157538"/>
    <lineage>
        <taxon>Eukaryota</taxon>
        <taxon>Discoba</taxon>
        <taxon>Euglenozoa</taxon>
        <taxon>Kinetoplastea</taxon>
        <taxon>Metakinetoplastina</taxon>
        <taxon>Trypanosomatida</taxon>
        <taxon>Trypanosomatidae</taxon>
        <taxon>Leishmaniinae</taxon>
        <taxon>Leptomonas</taxon>
    </lineage>
</organism>
<accession>A0A0N0VG58</accession>
<name>A0A0N0VG58_LEPPY</name>
<feature type="region of interest" description="Disordered" evidence="1">
    <location>
        <begin position="1"/>
        <end position="274"/>
    </location>
</feature>
<dbReference type="VEuPathDB" id="TriTrypDB:LpyrH10_05_2930"/>
<proteinExistence type="predicted"/>
<evidence type="ECO:0000313" key="3">
    <source>
        <dbReference type="EMBL" id="KPA82344.1"/>
    </source>
</evidence>
<dbReference type="OMA" id="EFRAMSS"/>
<evidence type="ECO:0000259" key="2">
    <source>
        <dbReference type="Pfam" id="PF25406"/>
    </source>
</evidence>
<evidence type="ECO:0000313" key="4">
    <source>
        <dbReference type="Proteomes" id="UP000037923"/>
    </source>
</evidence>
<dbReference type="Proteomes" id="UP000037923">
    <property type="component" value="Unassembled WGS sequence"/>
</dbReference>
<dbReference type="OrthoDB" id="261850at2759"/>
<feature type="domain" description="PH-like" evidence="2">
    <location>
        <begin position="275"/>
        <end position="463"/>
    </location>
</feature>
<dbReference type="EMBL" id="LGTL01000005">
    <property type="protein sequence ID" value="KPA82344.1"/>
    <property type="molecule type" value="Genomic_DNA"/>
</dbReference>
<sequence length="471" mass="51500">MWQGNEAIADNLSQEFRAMSSERDRRLGMGRGKAYSPSNPTPYYEDGRRAKSPPLRYGSLDRGQRASYEGYRPTRRYSQNDDSFRRGGQSGAAANCSPPTLSRGEGSRRRGSGPARGRYDRPTRARGRAAASNKNDGRGRSAGRYRRNGDHGGSEDDSYSYSYSSSYSTSSGSGSDVSAVSSGRSDELYNPRGRAKQGRGAPSRSPGRNDGRPLRPVRYTPTGPTGAVRATNPEAAVCWVGDGRGSSNDNTTRRLAEGGGGAASQQAAVAPPMPALQPSGLLRRLIESVAYYRGVEMPPMIPSEVTLAFDEYVSRGSTMLKFIPHGPPHSRYFTIRFLDVAPGRRRHDPAGNLREIAVPHAVLAWYRNTSSRHMIRFLPLHDLLEVKADGADHPYVRRRTVQPGLLRGPRTGLSTNYVYADYVLQFRFRSRLSCGAETLALKTANRTQHLAWLVVGSFVSQIGGGGANQLH</sequence>
<comment type="caution">
    <text evidence="3">The sequence shown here is derived from an EMBL/GenBank/DDBJ whole genome shotgun (WGS) entry which is preliminary data.</text>
</comment>
<dbReference type="Pfam" id="PF25406">
    <property type="entry name" value="PH_31"/>
    <property type="match status" value="1"/>
</dbReference>